<organism evidence="1">
    <name type="scientific">marine sediment metagenome</name>
    <dbReference type="NCBI Taxonomy" id="412755"/>
    <lineage>
        <taxon>unclassified sequences</taxon>
        <taxon>metagenomes</taxon>
        <taxon>ecological metagenomes</taxon>
    </lineage>
</organism>
<sequence length="107" mass="11884">MKAGSAIIIGLLFTVLVGLAIDDLSKSRALDVANCDLKNIQENCIIVRKGHIVEDIQTYLNSQQLARYYCGEVDGVPGHLFRIAVHNFDSDELAERYMTPTGVPKYE</sequence>
<reference evidence="1" key="1">
    <citation type="journal article" date="2014" name="Front. Microbiol.">
        <title>High frequency of phylogenetically diverse reductive dehalogenase-homologous genes in deep subseafloor sedimentary metagenomes.</title>
        <authorList>
            <person name="Kawai M."/>
            <person name="Futagami T."/>
            <person name="Toyoda A."/>
            <person name="Takaki Y."/>
            <person name="Nishi S."/>
            <person name="Hori S."/>
            <person name="Arai W."/>
            <person name="Tsubouchi T."/>
            <person name="Morono Y."/>
            <person name="Uchiyama I."/>
            <person name="Ito T."/>
            <person name="Fujiyama A."/>
            <person name="Inagaki F."/>
            <person name="Takami H."/>
        </authorList>
    </citation>
    <scope>NUCLEOTIDE SEQUENCE</scope>
    <source>
        <strain evidence="1">Expedition CK06-06</strain>
    </source>
</reference>
<evidence type="ECO:0000313" key="1">
    <source>
        <dbReference type="EMBL" id="GAH94816.1"/>
    </source>
</evidence>
<accession>X1JJA6</accession>
<protein>
    <submittedName>
        <fullName evidence="1">Uncharacterized protein</fullName>
    </submittedName>
</protein>
<dbReference type="AlphaFoldDB" id="X1JJA6"/>
<proteinExistence type="predicted"/>
<comment type="caution">
    <text evidence="1">The sequence shown here is derived from an EMBL/GenBank/DDBJ whole genome shotgun (WGS) entry which is preliminary data.</text>
</comment>
<gene>
    <name evidence="1" type="ORF">S06H3_03915</name>
</gene>
<dbReference type="EMBL" id="BARV01001326">
    <property type="protein sequence ID" value="GAH94816.1"/>
    <property type="molecule type" value="Genomic_DNA"/>
</dbReference>
<name>X1JJA6_9ZZZZ</name>